<keyword evidence="4" id="KW-1185">Reference proteome</keyword>
<dbReference type="Proteomes" id="UP000549911">
    <property type="component" value="Unassembled WGS sequence"/>
</dbReference>
<dbReference type="GO" id="GO:0004049">
    <property type="term" value="F:anthranilate synthase activity"/>
    <property type="evidence" value="ECO:0007669"/>
    <property type="project" value="TreeGrafter"/>
</dbReference>
<dbReference type="PRINTS" id="PR00099">
    <property type="entry name" value="CPSGATASE"/>
</dbReference>
<dbReference type="InterPro" id="IPR017926">
    <property type="entry name" value="GATASE"/>
</dbReference>
<gene>
    <name evidence="3" type="ORF">F4692_001659</name>
</gene>
<dbReference type="Gene3D" id="3.40.50.880">
    <property type="match status" value="1"/>
</dbReference>
<dbReference type="PRINTS" id="PR00097">
    <property type="entry name" value="ANTSNTHASEII"/>
</dbReference>
<protein>
    <submittedName>
        <fullName evidence="3">Anthranilate synthase/aminodeoxychorismate synthase-like glutamine amidotransferase</fullName>
    </submittedName>
</protein>
<dbReference type="PROSITE" id="PS51273">
    <property type="entry name" value="GATASE_TYPE_1"/>
    <property type="match status" value="1"/>
</dbReference>
<dbReference type="GO" id="GO:0000162">
    <property type="term" value="P:L-tryptophan biosynthetic process"/>
    <property type="evidence" value="ECO:0007669"/>
    <property type="project" value="TreeGrafter"/>
</dbReference>
<accession>A0A7Y9H2N2</accession>
<dbReference type="InterPro" id="IPR050472">
    <property type="entry name" value="Anth_synth/Amidotransfase"/>
</dbReference>
<dbReference type="InterPro" id="IPR006221">
    <property type="entry name" value="TrpG/PapA_dom"/>
</dbReference>
<dbReference type="EMBL" id="JACCBW010000002">
    <property type="protein sequence ID" value="NYE36526.1"/>
    <property type="molecule type" value="Genomic_DNA"/>
</dbReference>
<dbReference type="PANTHER" id="PTHR43418:SF4">
    <property type="entry name" value="MULTIFUNCTIONAL TRYPTOPHAN BIOSYNTHESIS PROTEIN"/>
    <property type="match status" value="1"/>
</dbReference>
<dbReference type="GO" id="GO:0005829">
    <property type="term" value="C:cytosol"/>
    <property type="evidence" value="ECO:0007669"/>
    <property type="project" value="TreeGrafter"/>
</dbReference>
<dbReference type="NCBIfam" id="TIGR00566">
    <property type="entry name" value="trpG_papA"/>
    <property type="match status" value="1"/>
</dbReference>
<reference evidence="3 4" key="2">
    <citation type="submission" date="2020-08" db="EMBL/GenBank/DDBJ databases">
        <title>The Agave Microbiome: Exploring the role of microbial communities in plant adaptations to desert environments.</title>
        <authorList>
            <person name="Partida-Martinez L.P."/>
        </authorList>
    </citation>
    <scope>NUCLEOTIDE SEQUENCE [LARGE SCALE GENOMIC DNA]</scope>
    <source>
        <strain evidence="3 4">AT2.17</strain>
    </source>
</reference>
<dbReference type="PRINTS" id="PR00096">
    <property type="entry name" value="GATASE"/>
</dbReference>
<comment type="caution">
    <text evidence="3">The sequence shown here is derived from an EMBL/GenBank/DDBJ whole genome shotgun (WGS) entry which is preliminary data.</text>
</comment>
<sequence>MRPDVIVVDHHDSYTWNLVHLVASVTGVLPRVVQHDEVEPADVLRHSHVVLSPGPGHPASPADFSVGNAVLLAGERPVLGVCLGMQGLVTAYGGTVDRLPPAHGEVAAISHDGLGVYAGVPQGFAAVRYHSLGAVSLPPSLEATAWSEDGVVMGVRHADLPLEGVQFHPESVLSEHGADLIGNFLA</sequence>
<dbReference type="GO" id="GO:0016740">
    <property type="term" value="F:transferase activity"/>
    <property type="evidence" value="ECO:0007669"/>
    <property type="project" value="UniProtKB-KW"/>
</dbReference>
<evidence type="ECO:0000256" key="1">
    <source>
        <dbReference type="ARBA" id="ARBA00022962"/>
    </source>
</evidence>
<dbReference type="SUPFAM" id="SSF52317">
    <property type="entry name" value="Class I glutamine amidotransferase-like"/>
    <property type="match status" value="1"/>
</dbReference>
<dbReference type="PANTHER" id="PTHR43418">
    <property type="entry name" value="MULTIFUNCTIONAL TRYPTOPHAN BIOSYNTHESIS PROTEIN-RELATED"/>
    <property type="match status" value="1"/>
</dbReference>
<keyword evidence="1 3" id="KW-0315">Glutamine amidotransferase</keyword>
<dbReference type="RefSeq" id="WP_179619193.1">
    <property type="nucleotide sequence ID" value="NZ_JACCBW010000002.1"/>
</dbReference>
<dbReference type="AlphaFoldDB" id="A0A7Y9H2N2"/>
<keyword evidence="3" id="KW-0808">Transferase</keyword>
<reference evidence="3 4" key="1">
    <citation type="submission" date="2020-07" db="EMBL/GenBank/DDBJ databases">
        <authorList>
            <person name="Partida-Martinez L."/>
            <person name="Huntemann M."/>
            <person name="Clum A."/>
            <person name="Wang J."/>
            <person name="Palaniappan K."/>
            <person name="Ritter S."/>
            <person name="Chen I.-M."/>
            <person name="Stamatis D."/>
            <person name="Reddy T."/>
            <person name="O'Malley R."/>
            <person name="Daum C."/>
            <person name="Shapiro N."/>
            <person name="Ivanova N."/>
            <person name="Kyrpides N."/>
            <person name="Woyke T."/>
        </authorList>
    </citation>
    <scope>NUCLEOTIDE SEQUENCE [LARGE SCALE GENOMIC DNA]</scope>
    <source>
        <strain evidence="3 4">AT2.17</strain>
    </source>
</reference>
<evidence type="ECO:0000313" key="4">
    <source>
        <dbReference type="Proteomes" id="UP000549911"/>
    </source>
</evidence>
<dbReference type="CDD" id="cd01743">
    <property type="entry name" value="GATase1_Anthranilate_Synthase"/>
    <property type="match status" value="1"/>
</dbReference>
<dbReference type="InterPro" id="IPR029062">
    <property type="entry name" value="Class_I_gatase-like"/>
</dbReference>
<proteinExistence type="predicted"/>
<organism evidence="3 4">
    <name type="scientific">Nocardioides cavernae</name>
    <dbReference type="NCBI Taxonomy" id="1921566"/>
    <lineage>
        <taxon>Bacteria</taxon>
        <taxon>Bacillati</taxon>
        <taxon>Actinomycetota</taxon>
        <taxon>Actinomycetes</taxon>
        <taxon>Propionibacteriales</taxon>
        <taxon>Nocardioidaceae</taxon>
        <taxon>Nocardioides</taxon>
    </lineage>
</organism>
<dbReference type="Pfam" id="PF00117">
    <property type="entry name" value="GATase"/>
    <property type="match status" value="1"/>
</dbReference>
<evidence type="ECO:0000259" key="2">
    <source>
        <dbReference type="Pfam" id="PF00117"/>
    </source>
</evidence>
<evidence type="ECO:0000313" key="3">
    <source>
        <dbReference type="EMBL" id="NYE36526.1"/>
    </source>
</evidence>
<feature type="domain" description="Glutamine amidotransferase" evidence="2">
    <location>
        <begin position="7"/>
        <end position="185"/>
    </location>
</feature>
<name>A0A7Y9H2N2_9ACTN</name>